<dbReference type="Proteomes" id="UP000694620">
    <property type="component" value="Chromosome 13"/>
</dbReference>
<keyword evidence="2" id="KW-0378">Hydrolase</keyword>
<reference evidence="7" key="1">
    <citation type="submission" date="2021-06" db="EMBL/GenBank/DDBJ databases">
        <authorList>
            <consortium name="Wellcome Sanger Institute Data Sharing"/>
        </authorList>
    </citation>
    <scope>NUCLEOTIDE SEQUENCE [LARGE SCALE GENOMIC DNA]</scope>
</reference>
<keyword evidence="8" id="KW-1185">Reference proteome</keyword>
<dbReference type="GO" id="GO:0005829">
    <property type="term" value="C:cytosol"/>
    <property type="evidence" value="ECO:0007669"/>
    <property type="project" value="TreeGrafter"/>
</dbReference>
<dbReference type="InterPro" id="IPR050079">
    <property type="entry name" value="DEAD_box_RNA_helicase"/>
</dbReference>
<sequence>MSIQVSVYAKAAKHCSFDCYSRFTNMSVVNAYTNLIKSVHSFREILKEKATKTFSWLLTTNKYLKIKNLSNFVVETEGSLDEKKLRKQVLNELTLKMQLISHSKEEPSPKGDNETEVKEKLQNKKRVVFLILGFLQKLNLLKARGIIYLFDIQSKIFNYVYDGNAVIAQAHTGTGKTFSFAIPLIEKLQSDALERKMGRPPKVLVLTLTRELAKKIQRYNQKTGNSMLYGGTAYNPQIDAIRNGIDILEGTPGYIKDHLRNNKLNLSKLKHVVLDEADHMLDVSFAEQVEEILVSAYKKGSEDNPQTLLFSATCPNWVYDVAKKYMRTKFEQVELIGKKTKKTTTIAEHLAIGCHWSQQAAVIGDIIQVYSGSHYHLFYQHKEEDQLRFVETRVGITSKQVDVPTANDIIKASGKDAVGFLDAERGAIEALAAALVHISGVKSIEQCSLLTASLKTILGSWKDSRRWQPCVATEHPELEEVKRSGERVSSSFGKKSFHGDGKRNDRFNNRGQQKRSFCLLWCRL</sequence>
<evidence type="ECO:0000256" key="4">
    <source>
        <dbReference type="ARBA" id="ARBA00022840"/>
    </source>
</evidence>
<keyword evidence="4" id="KW-0067">ATP-binding</keyword>
<keyword evidence="3" id="KW-0347">Helicase</keyword>
<evidence type="ECO:0000256" key="1">
    <source>
        <dbReference type="ARBA" id="ARBA00022741"/>
    </source>
</evidence>
<dbReference type="AlphaFoldDB" id="A0A8C4TB39"/>
<evidence type="ECO:0000256" key="3">
    <source>
        <dbReference type="ARBA" id="ARBA00022806"/>
    </source>
</evidence>
<dbReference type="InterPro" id="IPR014001">
    <property type="entry name" value="Helicase_ATP-bd"/>
</dbReference>
<dbReference type="InterPro" id="IPR011545">
    <property type="entry name" value="DEAD/DEAH_box_helicase_dom"/>
</dbReference>
<dbReference type="Ensembl" id="ENSECRT00000029582.1">
    <property type="protein sequence ID" value="ENSECRP00000028969.1"/>
    <property type="gene ID" value="ENSECRG00000019058.1"/>
</dbReference>
<dbReference type="SUPFAM" id="SSF52540">
    <property type="entry name" value="P-loop containing nucleoside triphosphate hydrolases"/>
    <property type="match status" value="1"/>
</dbReference>
<evidence type="ECO:0000256" key="2">
    <source>
        <dbReference type="ARBA" id="ARBA00022801"/>
    </source>
</evidence>
<evidence type="ECO:0000313" key="8">
    <source>
        <dbReference type="Proteomes" id="UP000694620"/>
    </source>
</evidence>
<evidence type="ECO:0000256" key="5">
    <source>
        <dbReference type="SAM" id="MobiDB-lite"/>
    </source>
</evidence>
<reference evidence="7" key="3">
    <citation type="submission" date="2025-09" db="UniProtKB">
        <authorList>
            <consortium name="Ensembl"/>
        </authorList>
    </citation>
    <scope>IDENTIFICATION</scope>
</reference>
<feature type="domain" description="Helicase ATP-binding" evidence="6">
    <location>
        <begin position="157"/>
        <end position="332"/>
    </location>
</feature>
<evidence type="ECO:0000259" key="6">
    <source>
        <dbReference type="PROSITE" id="PS51192"/>
    </source>
</evidence>
<organism evidence="7 8">
    <name type="scientific">Erpetoichthys calabaricus</name>
    <name type="common">Rope fish</name>
    <name type="synonym">Calamoichthys calabaricus</name>
    <dbReference type="NCBI Taxonomy" id="27687"/>
    <lineage>
        <taxon>Eukaryota</taxon>
        <taxon>Metazoa</taxon>
        <taxon>Chordata</taxon>
        <taxon>Craniata</taxon>
        <taxon>Vertebrata</taxon>
        <taxon>Euteleostomi</taxon>
        <taxon>Actinopterygii</taxon>
        <taxon>Polypteriformes</taxon>
        <taxon>Polypteridae</taxon>
        <taxon>Erpetoichthys</taxon>
    </lineage>
</organism>
<keyword evidence="1" id="KW-0547">Nucleotide-binding</keyword>
<proteinExistence type="predicted"/>
<feature type="region of interest" description="Disordered" evidence="5">
    <location>
        <begin position="482"/>
        <end position="508"/>
    </location>
</feature>
<dbReference type="GeneTree" id="ENSGT00940000155043"/>
<dbReference type="Gene3D" id="3.40.50.300">
    <property type="entry name" value="P-loop containing nucleotide triphosphate hydrolases"/>
    <property type="match status" value="1"/>
</dbReference>
<feature type="compositionally biased region" description="Basic and acidic residues" evidence="5">
    <location>
        <begin position="497"/>
        <end position="508"/>
    </location>
</feature>
<protein>
    <submittedName>
        <fullName evidence="7">DEAD (Asp-Glu-Ala-Asp) box helicase 21</fullName>
    </submittedName>
</protein>
<reference evidence="7" key="2">
    <citation type="submission" date="2025-08" db="UniProtKB">
        <authorList>
            <consortium name="Ensembl"/>
        </authorList>
    </citation>
    <scope>IDENTIFICATION</scope>
</reference>
<dbReference type="GO" id="GO:0016787">
    <property type="term" value="F:hydrolase activity"/>
    <property type="evidence" value="ECO:0007669"/>
    <property type="project" value="UniProtKB-KW"/>
</dbReference>
<dbReference type="Pfam" id="PF00270">
    <property type="entry name" value="DEAD"/>
    <property type="match status" value="1"/>
</dbReference>
<dbReference type="PANTHER" id="PTHR47959">
    <property type="entry name" value="ATP-DEPENDENT RNA HELICASE RHLE-RELATED"/>
    <property type="match status" value="1"/>
</dbReference>
<dbReference type="GO" id="GO:0005524">
    <property type="term" value="F:ATP binding"/>
    <property type="evidence" value="ECO:0007669"/>
    <property type="project" value="UniProtKB-KW"/>
</dbReference>
<dbReference type="PANTHER" id="PTHR47959:SF19">
    <property type="entry name" value="NUCLEOLAR RNA HELICASE 2-A"/>
    <property type="match status" value="1"/>
</dbReference>
<dbReference type="GO" id="GO:0003724">
    <property type="term" value="F:RNA helicase activity"/>
    <property type="evidence" value="ECO:0007669"/>
    <property type="project" value="TreeGrafter"/>
</dbReference>
<name>A0A8C4TB39_ERPCA</name>
<dbReference type="SMART" id="SM00487">
    <property type="entry name" value="DEXDc"/>
    <property type="match status" value="1"/>
</dbReference>
<evidence type="ECO:0000313" key="7">
    <source>
        <dbReference type="Ensembl" id="ENSECRP00000028969.1"/>
    </source>
</evidence>
<dbReference type="GO" id="GO:0003676">
    <property type="term" value="F:nucleic acid binding"/>
    <property type="evidence" value="ECO:0007669"/>
    <property type="project" value="InterPro"/>
</dbReference>
<accession>A0A8C4TB39</accession>
<dbReference type="PROSITE" id="PS51192">
    <property type="entry name" value="HELICASE_ATP_BIND_1"/>
    <property type="match status" value="1"/>
</dbReference>
<gene>
    <name evidence="7" type="primary">DDX21</name>
</gene>
<dbReference type="InterPro" id="IPR027417">
    <property type="entry name" value="P-loop_NTPase"/>
</dbReference>